<dbReference type="AlphaFoldDB" id="A0A2A4EFH6"/>
<evidence type="ECO:0000313" key="4">
    <source>
        <dbReference type="Proteomes" id="UP000246800"/>
    </source>
</evidence>
<evidence type="ECO:0000313" key="3">
    <source>
        <dbReference type="EMBL" id="PWZ73788.1"/>
    </source>
</evidence>
<dbReference type="Pfam" id="PF20434">
    <property type="entry name" value="BD-FAE"/>
    <property type="match status" value="1"/>
</dbReference>
<dbReference type="InterPro" id="IPR050300">
    <property type="entry name" value="GDXG_lipolytic_enzyme"/>
</dbReference>
<comment type="caution">
    <text evidence="3">The sequence shown here is derived from an EMBL/GenBank/DDBJ whole genome shotgun (WGS) entry which is preliminary data.</text>
</comment>
<reference evidence="3 4" key="1">
    <citation type="journal article" date="2018" name="Vet. Microbiol.">
        <title>Clonal diversity and geographic distribution of methicillin-resistant Staphylococcus pseudintermedius from Australian animals: Discovery of novel sequence types.</title>
        <authorList>
            <person name="Worthing K.A."/>
            <person name="Abraham S."/>
            <person name="Coombs G.W."/>
            <person name="Pang S."/>
            <person name="Saputra S."/>
            <person name="Jordan D."/>
            <person name="Trott D.J."/>
            <person name="Norris J.M."/>
        </authorList>
    </citation>
    <scope>NUCLEOTIDE SEQUENCE [LARGE SCALE GENOMIC DNA]</scope>
    <source>
        <strain evidence="3 4">ST525 1</strain>
    </source>
</reference>
<accession>A0A2A4EFH6</accession>
<keyword evidence="1 3" id="KW-0378">Hydrolase</keyword>
<organism evidence="3 4">
    <name type="scientific">Staphylococcus pseudintermedius</name>
    <dbReference type="NCBI Taxonomy" id="283734"/>
    <lineage>
        <taxon>Bacteria</taxon>
        <taxon>Bacillati</taxon>
        <taxon>Bacillota</taxon>
        <taxon>Bacilli</taxon>
        <taxon>Bacillales</taxon>
        <taxon>Staphylococcaceae</taxon>
        <taxon>Staphylococcus</taxon>
        <taxon>Staphylococcus intermedius group</taxon>
    </lineage>
</organism>
<dbReference type="PANTHER" id="PTHR48081:SF33">
    <property type="entry name" value="KYNURENINE FORMAMIDASE"/>
    <property type="match status" value="1"/>
</dbReference>
<name>A0A2A4EFH6_STAPS</name>
<dbReference type="EMBL" id="QEIT01000054">
    <property type="protein sequence ID" value="PWZ73788.1"/>
    <property type="molecule type" value="Genomic_DNA"/>
</dbReference>
<dbReference type="PANTHER" id="PTHR48081">
    <property type="entry name" value="AB HYDROLASE SUPERFAMILY PROTEIN C4A8.06C"/>
    <property type="match status" value="1"/>
</dbReference>
<dbReference type="Gene3D" id="3.40.50.1820">
    <property type="entry name" value="alpha/beta hydrolase"/>
    <property type="match status" value="1"/>
</dbReference>
<gene>
    <name evidence="3" type="ORF">DD902_09855</name>
</gene>
<sequence>MVKQISYGAHEDQHYDVYDNEQKTSQAWIVLIHGGYWRQKYSKAMMDLMIDTLIEAGYAVVNVEYRRGTAHPWPIPSDDVAAAIQHFKTSTYQPRQLVGIGHSVGGQLVLLNAKLFDQIVALAPVTDVLYTLHQHLGQDAAAEYFDSSSTHTMRAASPLMQAPIDVDTLIVHGFNDTSVHMDTTLSYVQENYKHGQYLTLYALPYLDHLDCINPGATHLNMLLEWLAHRTAGDTV</sequence>
<dbReference type="Proteomes" id="UP000246800">
    <property type="component" value="Unassembled WGS sequence"/>
</dbReference>
<dbReference type="InterPro" id="IPR049492">
    <property type="entry name" value="BD-FAE-like_dom"/>
</dbReference>
<dbReference type="SUPFAM" id="SSF53474">
    <property type="entry name" value="alpha/beta-Hydrolases"/>
    <property type="match status" value="1"/>
</dbReference>
<dbReference type="InterPro" id="IPR029058">
    <property type="entry name" value="AB_hydrolase_fold"/>
</dbReference>
<feature type="domain" description="BD-FAE-like" evidence="2">
    <location>
        <begin position="16"/>
        <end position="113"/>
    </location>
</feature>
<evidence type="ECO:0000259" key="2">
    <source>
        <dbReference type="Pfam" id="PF20434"/>
    </source>
</evidence>
<protein>
    <submittedName>
        <fullName evidence="3">Alpha/beta hydrolase</fullName>
    </submittedName>
</protein>
<dbReference type="OMA" id="EESHRMH"/>
<proteinExistence type="predicted"/>
<dbReference type="GO" id="GO:0016787">
    <property type="term" value="F:hydrolase activity"/>
    <property type="evidence" value="ECO:0007669"/>
    <property type="project" value="UniProtKB-KW"/>
</dbReference>
<dbReference type="SMR" id="A0A2A4EFH6"/>
<evidence type="ECO:0000256" key="1">
    <source>
        <dbReference type="ARBA" id="ARBA00022801"/>
    </source>
</evidence>
<dbReference type="RefSeq" id="WP_014614439.1">
    <property type="nucleotide sequence ID" value="NZ_AP019372.1"/>
</dbReference>